<dbReference type="EMBL" id="OU893347">
    <property type="protein sequence ID" value="CAG9786516.1"/>
    <property type="molecule type" value="Genomic_DNA"/>
</dbReference>
<protein>
    <submittedName>
        <fullName evidence="2">Uncharacterized protein</fullName>
    </submittedName>
</protein>
<reference evidence="2" key="1">
    <citation type="submission" date="2021-12" db="EMBL/GenBank/DDBJ databases">
        <authorList>
            <person name="King R."/>
        </authorList>
    </citation>
    <scope>NUCLEOTIDE SEQUENCE</scope>
</reference>
<proteinExistence type="predicted"/>
<evidence type="ECO:0000313" key="3">
    <source>
        <dbReference type="Proteomes" id="UP001153714"/>
    </source>
</evidence>
<reference evidence="2" key="2">
    <citation type="submission" date="2022-10" db="EMBL/GenBank/DDBJ databases">
        <authorList>
            <consortium name="ENA_rothamsted_submissions"/>
            <consortium name="culmorum"/>
            <person name="King R."/>
        </authorList>
    </citation>
    <scope>NUCLEOTIDE SEQUENCE</scope>
</reference>
<sequence length="100" mass="11921">MFISNINASIGFSLTALRLVGFWSPENMMGKQRILYNCYGFMWFMFLLGIYIIIANRVIRNLEINVQKLFYLPYFLCVKSLKLQLYFFLFTITSNENNFE</sequence>
<keyword evidence="1" id="KW-1133">Transmembrane helix</keyword>
<accession>A0A9N9QZ55</accession>
<keyword evidence="3" id="KW-1185">Reference proteome</keyword>
<gene>
    <name evidence="2" type="ORF">DIATSA_LOCUS4458</name>
</gene>
<dbReference type="OrthoDB" id="6617147at2759"/>
<keyword evidence="1" id="KW-0812">Transmembrane</keyword>
<dbReference type="Proteomes" id="UP001153714">
    <property type="component" value="Chromosome 16"/>
</dbReference>
<organism evidence="2 3">
    <name type="scientific">Diatraea saccharalis</name>
    <name type="common">sugarcane borer</name>
    <dbReference type="NCBI Taxonomy" id="40085"/>
    <lineage>
        <taxon>Eukaryota</taxon>
        <taxon>Metazoa</taxon>
        <taxon>Ecdysozoa</taxon>
        <taxon>Arthropoda</taxon>
        <taxon>Hexapoda</taxon>
        <taxon>Insecta</taxon>
        <taxon>Pterygota</taxon>
        <taxon>Neoptera</taxon>
        <taxon>Endopterygota</taxon>
        <taxon>Lepidoptera</taxon>
        <taxon>Glossata</taxon>
        <taxon>Ditrysia</taxon>
        <taxon>Pyraloidea</taxon>
        <taxon>Crambidae</taxon>
        <taxon>Crambinae</taxon>
        <taxon>Diatraea</taxon>
    </lineage>
</organism>
<keyword evidence="1" id="KW-0472">Membrane</keyword>
<dbReference type="AlphaFoldDB" id="A0A9N9QZ55"/>
<name>A0A9N9QZ55_9NEOP</name>
<evidence type="ECO:0000256" key="1">
    <source>
        <dbReference type="SAM" id="Phobius"/>
    </source>
</evidence>
<evidence type="ECO:0000313" key="2">
    <source>
        <dbReference type="EMBL" id="CAG9786516.1"/>
    </source>
</evidence>
<feature type="transmembrane region" description="Helical" evidence="1">
    <location>
        <begin position="71"/>
        <end position="92"/>
    </location>
</feature>
<feature type="transmembrane region" description="Helical" evidence="1">
    <location>
        <begin position="36"/>
        <end position="59"/>
    </location>
</feature>